<dbReference type="InterPro" id="IPR036291">
    <property type="entry name" value="NAD(P)-bd_dom_sf"/>
</dbReference>
<dbReference type="PRINTS" id="PR01397">
    <property type="entry name" value="DHBDHDRGNASE"/>
</dbReference>
<protein>
    <submittedName>
        <fullName evidence="3">Uncharacterized protein</fullName>
    </submittedName>
</protein>
<evidence type="ECO:0000256" key="1">
    <source>
        <dbReference type="ARBA" id="ARBA00006484"/>
    </source>
</evidence>
<dbReference type="PANTHER" id="PTHR43008:SF4">
    <property type="entry name" value="CHAIN DEHYDROGENASE, PUTATIVE (AFU_ORTHOLOGUE AFUA_4G08710)-RELATED"/>
    <property type="match status" value="1"/>
</dbReference>
<accession>A0ABP9Y297</accession>
<dbReference type="EMBL" id="BAABUJ010000017">
    <property type="protein sequence ID" value="GAA5801119.1"/>
    <property type="molecule type" value="Genomic_DNA"/>
</dbReference>
<keyword evidence="2" id="KW-0560">Oxidoreductase</keyword>
<name>A0ABP9Y297_9FUNG</name>
<dbReference type="InterPro" id="IPR002347">
    <property type="entry name" value="SDR_fam"/>
</dbReference>
<reference evidence="3 4" key="1">
    <citation type="submission" date="2024-04" db="EMBL/GenBank/DDBJ databases">
        <title>genome sequences of Mucor flavus KT1a and Helicostylum pulchrum KT1b strains isolation_sourced from the surface of a dry-aged beef.</title>
        <authorList>
            <person name="Toyotome T."/>
            <person name="Hosono M."/>
            <person name="Torimaru M."/>
            <person name="Fukuda K."/>
            <person name="Mikami N."/>
        </authorList>
    </citation>
    <scope>NUCLEOTIDE SEQUENCE [LARGE SCALE GENOMIC DNA]</scope>
    <source>
        <strain evidence="3 4">KT1b</strain>
    </source>
</reference>
<dbReference type="PANTHER" id="PTHR43008">
    <property type="entry name" value="BENZIL REDUCTASE"/>
    <property type="match status" value="1"/>
</dbReference>
<comment type="caution">
    <text evidence="3">The sequence shown here is derived from an EMBL/GenBank/DDBJ whole genome shotgun (WGS) entry which is preliminary data.</text>
</comment>
<dbReference type="Gene3D" id="3.40.50.720">
    <property type="entry name" value="NAD(P)-binding Rossmann-like Domain"/>
    <property type="match status" value="1"/>
</dbReference>
<evidence type="ECO:0000256" key="2">
    <source>
        <dbReference type="ARBA" id="ARBA00023002"/>
    </source>
</evidence>
<proteinExistence type="inferred from homology"/>
<dbReference type="InterPro" id="IPR003560">
    <property type="entry name" value="DHB_DH"/>
</dbReference>
<dbReference type="Proteomes" id="UP001476247">
    <property type="component" value="Unassembled WGS sequence"/>
</dbReference>
<dbReference type="SUPFAM" id="SSF51735">
    <property type="entry name" value="NAD(P)-binding Rossmann-fold domains"/>
    <property type="match status" value="1"/>
</dbReference>
<gene>
    <name evidence="3" type="ORF">HPULCUR_006561</name>
</gene>
<sequence>MQSLSELSPSVVSQLSLKGKVAIVTGGARGLGYEMMLALAESGASVACIDLSKESCIQAIEKIKSVCNVQVSAWDCDVTDDGAVAKIFDDIVLHHGKIDILVTAAGINKVCRAIDYTAKDFSTIFQVNVNGTFYCMQQAAK</sequence>
<comment type="similarity">
    <text evidence="1">Belongs to the short-chain dehydrogenases/reductases (SDR) family.</text>
</comment>
<evidence type="ECO:0000313" key="3">
    <source>
        <dbReference type="EMBL" id="GAA5801119.1"/>
    </source>
</evidence>
<dbReference type="Pfam" id="PF00106">
    <property type="entry name" value="adh_short"/>
    <property type="match status" value="1"/>
</dbReference>
<evidence type="ECO:0000313" key="4">
    <source>
        <dbReference type="Proteomes" id="UP001476247"/>
    </source>
</evidence>
<organism evidence="3 4">
    <name type="scientific">Helicostylum pulchrum</name>
    <dbReference type="NCBI Taxonomy" id="562976"/>
    <lineage>
        <taxon>Eukaryota</taxon>
        <taxon>Fungi</taxon>
        <taxon>Fungi incertae sedis</taxon>
        <taxon>Mucoromycota</taxon>
        <taxon>Mucoromycotina</taxon>
        <taxon>Mucoromycetes</taxon>
        <taxon>Mucorales</taxon>
        <taxon>Mucorineae</taxon>
        <taxon>Mucoraceae</taxon>
        <taxon>Helicostylum</taxon>
    </lineage>
</organism>
<keyword evidence="4" id="KW-1185">Reference proteome</keyword>